<feature type="repeat" description="ANK" evidence="6">
    <location>
        <begin position="1738"/>
        <end position="1770"/>
    </location>
</feature>
<dbReference type="SMART" id="SM00248">
    <property type="entry name" value="ANK"/>
    <property type="match status" value="29"/>
</dbReference>
<feature type="repeat" description="ANK" evidence="6">
    <location>
        <begin position="1013"/>
        <end position="1046"/>
    </location>
</feature>
<dbReference type="InterPro" id="IPR017441">
    <property type="entry name" value="Protein_kinase_ATP_BS"/>
</dbReference>
<feature type="repeat" description="ANK" evidence="6">
    <location>
        <begin position="49"/>
        <end position="81"/>
    </location>
</feature>
<evidence type="ECO:0000256" key="7">
    <source>
        <dbReference type="PROSITE-ProRule" id="PRU10141"/>
    </source>
</evidence>
<dbReference type="PROSITE" id="PS00108">
    <property type="entry name" value="PROTEIN_KINASE_ST"/>
    <property type="match status" value="3"/>
</dbReference>
<proteinExistence type="predicted"/>
<gene>
    <name evidence="9" type="ORF">ACHHYP_08891</name>
</gene>
<feature type="domain" description="Protein kinase" evidence="8">
    <location>
        <begin position="1087"/>
        <end position="1348"/>
    </location>
</feature>
<keyword evidence="3 7" id="KW-0547">Nucleotide-binding</keyword>
<dbReference type="STRING" id="1202772.A0A1V9YNU9"/>
<protein>
    <recommendedName>
        <fullName evidence="8">Protein kinase domain-containing protein</fullName>
    </recommendedName>
</protein>
<evidence type="ECO:0000259" key="8">
    <source>
        <dbReference type="PROSITE" id="PS50011"/>
    </source>
</evidence>
<evidence type="ECO:0000256" key="2">
    <source>
        <dbReference type="ARBA" id="ARBA00022737"/>
    </source>
</evidence>
<feature type="binding site" evidence="7">
    <location>
        <position position="1114"/>
    </location>
    <ligand>
        <name>ATP</name>
        <dbReference type="ChEBI" id="CHEBI:30616"/>
    </ligand>
</feature>
<feature type="domain" description="Protein kinase" evidence="8">
    <location>
        <begin position="1931"/>
        <end position="2193"/>
    </location>
</feature>
<feature type="repeat" description="ANK" evidence="6">
    <location>
        <begin position="1857"/>
        <end position="1890"/>
    </location>
</feature>
<dbReference type="InterPro" id="IPR001245">
    <property type="entry name" value="Ser-Thr/Tyr_kinase_cat_dom"/>
</dbReference>
<dbReference type="SUPFAM" id="SSF48403">
    <property type="entry name" value="Ankyrin repeat"/>
    <property type="match status" value="4"/>
</dbReference>
<keyword evidence="5 6" id="KW-0040">ANK repeat</keyword>
<feature type="repeat" description="ANK" evidence="6">
    <location>
        <begin position="927"/>
        <end position="959"/>
    </location>
</feature>
<dbReference type="InterPro" id="IPR008271">
    <property type="entry name" value="Ser/Thr_kinase_AS"/>
</dbReference>
<dbReference type="Pfam" id="PF00023">
    <property type="entry name" value="Ank"/>
    <property type="match status" value="2"/>
</dbReference>
<keyword evidence="1" id="KW-0808">Transferase</keyword>
<dbReference type="InterPro" id="IPR000719">
    <property type="entry name" value="Prot_kinase_dom"/>
</dbReference>
<dbReference type="Gene3D" id="1.25.40.20">
    <property type="entry name" value="Ankyrin repeat-containing domain"/>
    <property type="match status" value="10"/>
</dbReference>
<dbReference type="SUPFAM" id="SSF56112">
    <property type="entry name" value="Protein kinase-like (PK-like)"/>
    <property type="match status" value="3"/>
</dbReference>
<dbReference type="InterPro" id="IPR002110">
    <property type="entry name" value="Ankyrin_rpt"/>
</dbReference>
<keyword evidence="10" id="KW-1185">Reference proteome</keyword>
<evidence type="ECO:0000256" key="5">
    <source>
        <dbReference type="ARBA" id="ARBA00023043"/>
    </source>
</evidence>
<comment type="caution">
    <text evidence="9">The sequence shown here is derived from an EMBL/GenBank/DDBJ whole genome shotgun (WGS) entry which is preliminary data.</text>
</comment>
<feature type="repeat" description="ANK" evidence="6">
    <location>
        <begin position="1543"/>
        <end position="1575"/>
    </location>
</feature>
<dbReference type="PROSITE" id="PS50297">
    <property type="entry name" value="ANK_REP_REGION"/>
    <property type="match status" value="15"/>
</dbReference>
<dbReference type="PROSITE" id="PS50011">
    <property type="entry name" value="PROTEIN_KINASE_DOM"/>
    <property type="match status" value="3"/>
</dbReference>
<sequence length="2292" mass="243991">MALIAAGANLNQASTSGSTPLKTAAGKNHGRVVEALVAAGADINQANANDWTPISSAADNGHLAVVETLVAAGADINQANANGWTPINLAANNGHLAVVETLIGAGADFHRSNNCFCTPRDNAHANGHTATVAALDIAQKLVEAVAAGTGVRDLLAQGVSPNAVNKDGHAPLHVVCAASVSTNNFRRLSQRMAGQESVDIIKLLLDAGANVNRLQKDGSTPLVLAARHGHDDAVALLLEAGADFSCVDSDGNTALHCAVSYGHEGVVRQLINAGASLQQQNKAGETPLHVAVHCNRQPLLELLLGAKGVDTTTSNKVACLSHVNAKAVAQDGDTPLILAIKQGRRLIAQRIYAASTQQLQEVPTNAIAIDYSHPLGRGNFGAVFKGVFNNQTVAVKTVSSLNDDGSAAALCREIEAMKLVKSPYVMQLLAVSGQHAAKPLLALEFMDGGDLRGYLDKKRDGLPVEVEYSTLEVAWVVANALADMHHNDVIHRDLKSHNVLLSSANYIKVADLGLAREYADRMTAGAGTPFWTAPEVLAEEGNYSKAVDIYSFGVILTELCTLKVPYADLSLSAWLITTKVCTESLRPDIGDKCPPWLRKLATACMAKDPEQRPGVQKIVTLLQRQRRLEALRDCSTTMSCLTCEASHSILAATCTECDAPTPPAATKIADNLLKRVAEAKYLGVEIRTTLPCAVCDMAMPITATACNECYNDLPNDDQKLRLLTKIVERTLQAAVAASDEGHLAVVEALIAAGADVNRATKGARTPINSAANKEHLAVVEALIAAGADLNQATTKGWTPIYTAANEGHLAVVKDSLQLVPTSTKPTRRDGRQLMQQQMKGISQLLKHSSKQFFDTPRTNASANGRTTIVAALDAAQDLVEAVASGAATRVRDLLTQGVSTNAVNKEAVDIIKLLLDAGANVNSLDSHGNTALHYGATHGHEEVVRQLINAGASLQQQNKRNQTPRDMAVVKGHTAIVGVLDAFCLFEAVTAGDAARTTELINHGADPNVTNDAGETPLHVAVRCNRQPLLELLLRAKGVDITARNKDGDTPLILAIKQGRRIIAQTIYLQLRLMRPLQEVATNAIAVDKDHPLGTGSFGVVFKGMFNNETVAVKTVQNFKDDSATSFRREIEAMKSVKSPYVMQLLAVSGQHTAKPLLALEFMDGGDLRRYLDKKRDGISVAVEYSTLEVAWVVATALADMHHYAVMHRDLKSHNVLLSSANYIKVADLGLTRECMTKMTAGAGTPFWTAPEVLAGGRYDNTADMYSFGVILTELCTLKIPYAGTTMHEYAIMMVVLNGTLRPDVGDLSPPWLRQLATECMAHDPRERPTAHAVVKRLGRIRRLEPSLVNTTMECAQCTKLHLMTATSCSKCHASTPPTATKLTCLLQRVAEATQRGIVVQTALPCQVCDKACPFTATECVECRNELPNDAKKLQLLVNIVDQAMDTPLLIASARGEVAAVQQLIDQGDDLNQVSNIGTTPLFTAASNGHLAVVEALIAAGADLNQASTKGWTPINSAAEEGHLTVVEALIAAGADLNLANANGSTPINSPADNGNLAVIEALFAARADLNQANAYGQTPINAAAINGHLAVVEALIAAGADLNQATATGWTPINSAADEGHLAVVEALIRAGADFYRSNLISRAPRANADGNGHTSTVAALDAAQQLVEAVASGAVSRVRNLLAQGVSANAVNKYGYSLCTLFAPAWFPSASSVDESVDIIKLLLDAGANVNRLQKDRSIPLALAARHGRDDAVALLLGADADFSCADSDGNTALHCAASHGHEGIVRQLINAGASLQQQNKRNQTPRDMAVIKGHTAIVSVLDGFCLFEAVTAGDAARTTELINHGADANVTNNAGETPLHVAVRCNRQPLLELLLRAKGVDTTTRNKDGDTPLILAIKQGRRLIAQTIYLQLRFMRPLQEVATNAIAIDYDQPLGRGSFGVVFKGVFNNQTVAVKTVPSLNDDSATALCREIEAMKLVKSPYVLQLLAVSGQHTPRPKLALEFMDGGDLREYLNKKRDGLHIAVEYSTLEVAWVVANALADMHHYNVIHRDLKSHNVLLSSANYIKVADLGLTREHADQLTAGAGTPSWTAPEVLGFSGRYGVAADIYSFGVILTELCTLKVPYGDLSLSKVQILNGICDGSLRPDVGNTSPPWLRQLATECMAHDPRDRPTALDVVESPSHRRHLEALFNATCSQCAASFSISATMCPYCNSTPSAASNLRGLLYRITEATQRGIVVQTTLPCLVCDEACPFTATECVECCNELPIDAEKLQLLINIVNRAMVAAVAA</sequence>
<feature type="repeat" description="ANK" evidence="6">
    <location>
        <begin position="16"/>
        <end position="48"/>
    </location>
</feature>
<evidence type="ECO:0000313" key="10">
    <source>
        <dbReference type="Proteomes" id="UP000243579"/>
    </source>
</evidence>
<dbReference type="PANTHER" id="PTHR24126">
    <property type="entry name" value="ANKYRIN REPEAT, PH AND SEC7 DOMAIN CONTAINING PROTEIN SECG-RELATED"/>
    <property type="match status" value="1"/>
</dbReference>
<feature type="repeat" description="ANK" evidence="6">
    <location>
        <begin position="1510"/>
        <end position="1542"/>
    </location>
</feature>
<feature type="repeat" description="ANK" evidence="6">
    <location>
        <begin position="902"/>
        <end position="926"/>
    </location>
</feature>
<keyword evidence="1" id="KW-0723">Serine/threonine-protein kinase</keyword>
<feature type="repeat" description="ANK" evidence="6">
    <location>
        <begin position="250"/>
        <end position="282"/>
    </location>
</feature>
<dbReference type="PROSITE" id="PS00107">
    <property type="entry name" value="PROTEIN_KINASE_ATP"/>
    <property type="match status" value="3"/>
</dbReference>
<feature type="repeat" description="ANK" evidence="6">
    <location>
        <begin position="1477"/>
        <end position="1509"/>
    </location>
</feature>
<evidence type="ECO:0000256" key="1">
    <source>
        <dbReference type="ARBA" id="ARBA00022527"/>
    </source>
</evidence>
<feature type="repeat" description="ANK" evidence="6">
    <location>
        <begin position="217"/>
        <end position="249"/>
    </location>
</feature>
<feature type="repeat" description="ANK" evidence="6">
    <location>
        <begin position="1771"/>
        <end position="1803"/>
    </location>
</feature>
<dbReference type="Gene3D" id="1.10.510.10">
    <property type="entry name" value="Transferase(Phosphotransferase) domain 1"/>
    <property type="match status" value="3"/>
</dbReference>
<dbReference type="PANTHER" id="PTHR24126:SF14">
    <property type="entry name" value="ANK_REP_REGION DOMAIN-CONTAINING PROTEIN"/>
    <property type="match status" value="1"/>
</dbReference>
<dbReference type="PROSITE" id="PS50088">
    <property type="entry name" value="ANK_REPEAT"/>
    <property type="match status" value="19"/>
</dbReference>
<feature type="binding site" evidence="7">
    <location>
        <position position="1958"/>
    </location>
    <ligand>
        <name>ATP</name>
        <dbReference type="ChEBI" id="CHEBI:30616"/>
    </ligand>
</feature>
<dbReference type="InterPro" id="IPR036770">
    <property type="entry name" value="Ankyrin_rpt-contain_sf"/>
</dbReference>
<dbReference type="OrthoDB" id="542841at2759"/>
<evidence type="ECO:0000256" key="3">
    <source>
        <dbReference type="ARBA" id="ARBA00022741"/>
    </source>
</evidence>
<dbReference type="PRINTS" id="PR01415">
    <property type="entry name" value="ANKYRIN"/>
</dbReference>
<feature type="repeat" description="ANK" evidence="6">
    <location>
        <begin position="283"/>
        <end position="304"/>
    </location>
</feature>
<feature type="repeat" description="ANK" evidence="6">
    <location>
        <begin position="1609"/>
        <end position="1641"/>
    </location>
</feature>
<dbReference type="GO" id="GO:0004674">
    <property type="term" value="F:protein serine/threonine kinase activity"/>
    <property type="evidence" value="ECO:0007669"/>
    <property type="project" value="UniProtKB-KW"/>
</dbReference>
<dbReference type="Pfam" id="PF13857">
    <property type="entry name" value="Ank_5"/>
    <property type="match status" value="2"/>
</dbReference>
<keyword evidence="1" id="KW-0418">Kinase</keyword>
<dbReference type="EMBL" id="JNBR01001443">
    <property type="protein sequence ID" value="OQR87402.1"/>
    <property type="molecule type" value="Genomic_DNA"/>
</dbReference>
<evidence type="ECO:0000313" key="9">
    <source>
        <dbReference type="EMBL" id="OQR87402.1"/>
    </source>
</evidence>
<feature type="repeat" description="ANK" evidence="6">
    <location>
        <begin position="762"/>
        <end position="794"/>
    </location>
</feature>
<dbReference type="Proteomes" id="UP000243579">
    <property type="component" value="Unassembled WGS sequence"/>
</dbReference>
<dbReference type="SMART" id="SM00220">
    <property type="entry name" value="S_TKc"/>
    <property type="match status" value="3"/>
</dbReference>
<dbReference type="Pfam" id="PF12796">
    <property type="entry name" value="Ank_2"/>
    <property type="match status" value="7"/>
</dbReference>
<dbReference type="Gene3D" id="3.30.200.20">
    <property type="entry name" value="Phosphorylase Kinase, domain 1"/>
    <property type="match status" value="1"/>
</dbReference>
<feature type="repeat" description="ANK" evidence="6">
    <location>
        <begin position="82"/>
        <end position="114"/>
    </location>
</feature>
<dbReference type="GO" id="GO:0005524">
    <property type="term" value="F:ATP binding"/>
    <property type="evidence" value="ECO:0007669"/>
    <property type="project" value="UniProtKB-UniRule"/>
</dbReference>
<name>A0A1V9YNU9_ACHHY</name>
<dbReference type="Pfam" id="PF07714">
    <property type="entry name" value="PK_Tyr_Ser-Thr"/>
    <property type="match status" value="3"/>
</dbReference>
<reference evidence="9 10" key="1">
    <citation type="journal article" date="2014" name="Genome Biol. Evol.">
        <title>The secreted proteins of Achlya hypogyna and Thraustotheca clavata identify the ancestral oomycete secretome and reveal gene acquisitions by horizontal gene transfer.</title>
        <authorList>
            <person name="Misner I."/>
            <person name="Blouin N."/>
            <person name="Leonard G."/>
            <person name="Richards T.A."/>
            <person name="Lane C.E."/>
        </authorList>
    </citation>
    <scope>NUCLEOTIDE SEQUENCE [LARGE SCALE GENOMIC DNA]</scope>
    <source>
        <strain evidence="9 10">ATCC 48635</strain>
    </source>
</reference>
<evidence type="ECO:0000256" key="6">
    <source>
        <dbReference type="PROSITE-ProRule" id="PRU00023"/>
    </source>
</evidence>
<keyword evidence="2" id="KW-0677">Repeat</keyword>
<evidence type="ECO:0000256" key="4">
    <source>
        <dbReference type="ARBA" id="ARBA00022840"/>
    </source>
</evidence>
<keyword evidence="4 7" id="KW-0067">ATP-binding</keyword>
<accession>A0A1V9YNU9</accession>
<dbReference type="InterPro" id="IPR011009">
    <property type="entry name" value="Kinase-like_dom_sf"/>
</dbReference>
<feature type="binding site" evidence="7">
    <location>
        <position position="396"/>
    </location>
    <ligand>
        <name>ATP</name>
        <dbReference type="ChEBI" id="CHEBI:30616"/>
    </ligand>
</feature>
<feature type="domain" description="Protein kinase" evidence="8">
    <location>
        <begin position="369"/>
        <end position="628"/>
    </location>
</feature>
<feature type="repeat" description="ANK" evidence="6">
    <location>
        <begin position="1444"/>
        <end position="1476"/>
    </location>
</feature>
<feature type="repeat" description="ANK" evidence="6">
    <location>
        <begin position="1576"/>
        <end position="1608"/>
    </location>
</feature>
<organism evidence="9 10">
    <name type="scientific">Achlya hypogyna</name>
    <name type="common">Oomycete</name>
    <name type="synonym">Protoachlya hypogyna</name>
    <dbReference type="NCBI Taxonomy" id="1202772"/>
    <lineage>
        <taxon>Eukaryota</taxon>
        <taxon>Sar</taxon>
        <taxon>Stramenopiles</taxon>
        <taxon>Oomycota</taxon>
        <taxon>Saprolegniomycetes</taxon>
        <taxon>Saprolegniales</taxon>
        <taxon>Achlyaceae</taxon>
        <taxon>Achlya</taxon>
    </lineage>
</organism>